<organism evidence="5 6">
    <name type="scientific">Siculibacillus lacustris</name>
    <dbReference type="NCBI Taxonomy" id="1549641"/>
    <lineage>
        <taxon>Bacteria</taxon>
        <taxon>Pseudomonadati</taxon>
        <taxon>Pseudomonadota</taxon>
        <taxon>Alphaproteobacteria</taxon>
        <taxon>Hyphomicrobiales</taxon>
        <taxon>Ancalomicrobiaceae</taxon>
        <taxon>Siculibacillus</taxon>
    </lineage>
</organism>
<proteinExistence type="predicted"/>
<dbReference type="GO" id="GO:0016616">
    <property type="term" value="F:oxidoreductase activity, acting on the CH-OH group of donors, NAD or NADP as acceptor"/>
    <property type="evidence" value="ECO:0007669"/>
    <property type="project" value="TreeGrafter"/>
</dbReference>
<dbReference type="PANTHER" id="PTHR43362:SF1">
    <property type="entry name" value="MANNITOL DEHYDROGENASE 2-RELATED"/>
    <property type="match status" value="1"/>
</dbReference>
<evidence type="ECO:0000256" key="1">
    <source>
        <dbReference type="ARBA" id="ARBA00023002"/>
    </source>
</evidence>
<dbReference type="InterPro" id="IPR013118">
    <property type="entry name" value="Mannitol_DH_C"/>
</dbReference>
<keyword evidence="2" id="KW-0520">NAD</keyword>
<feature type="domain" description="Mannitol dehydrogenase C-terminal" evidence="4">
    <location>
        <begin position="290"/>
        <end position="483"/>
    </location>
</feature>
<keyword evidence="1" id="KW-0560">Oxidoreductase</keyword>
<dbReference type="InterPro" id="IPR036291">
    <property type="entry name" value="NAD(P)-bd_dom_sf"/>
</dbReference>
<comment type="caution">
    <text evidence="5">The sequence shown here is derived from an EMBL/GenBank/DDBJ whole genome shotgun (WGS) entry which is preliminary data.</text>
</comment>
<dbReference type="Gene3D" id="1.10.1040.10">
    <property type="entry name" value="N-(1-d-carboxylethyl)-l-norvaline Dehydrogenase, domain 2"/>
    <property type="match status" value="1"/>
</dbReference>
<dbReference type="AlphaFoldDB" id="A0A4Q9VUZ5"/>
<evidence type="ECO:0000259" key="4">
    <source>
        <dbReference type="Pfam" id="PF08125"/>
    </source>
</evidence>
<dbReference type="Proteomes" id="UP000292781">
    <property type="component" value="Unassembled WGS sequence"/>
</dbReference>
<dbReference type="Pfam" id="PF08125">
    <property type="entry name" value="Mannitol_dh_C"/>
    <property type="match status" value="1"/>
</dbReference>
<dbReference type="PRINTS" id="PR00084">
    <property type="entry name" value="MTLDHDRGNASE"/>
</dbReference>
<dbReference type="InterPro" id="IPR023027">
    <property type="entry name" value="Mannitol_DH_CS"/>
</dbReference>
<evidence type="ECO:0000313" key="5">
    <source>
        <dbReference type="EMBL" id="TBW40055.1"/>
    </source>
</evidence>
<dbReference type="PROSITE" id="PS00974">
    <property type="entry name" value="MANNITOL_DHGENASE"/>
    <property type="match status" value="1"/>
</dbReference>
<dbReference type="RefSeq" id="WP_131306888.1">
    <property type="nucleotide sequence ID" value="NZ_SJFN01000005.1"/>
</dbReference>
<dbReference type="OrthoDB" id="271711at2"/>
<keyword evidence="6" id="KW-1185">Reference proteome</keyword>
<protein>
    <submittedName>
        <fullName evidence="5">Mannitol dehydrogenase family protein</fullName>
    </submittedName>
</protein>
<feature type="domain" description="Mannitol dehydrogenase N-terminal" evidence="3">
    <location>
        <begin position="35"/>
        <end position="282"/>
    </location>
</feature>
<gene>
    <name evidence="5" type="ORF">EYW49_05140</name>
</gene>
<accession>A0A4Q9VUZ5</accession>
<dbReference type="EMBL" id="SJFN01000005">
    <property type="protein sequence ID" value="TBW40055.1"/>
    <property type="molecule type" value="Genomic_DNA"/>
</dbReference>
<dbReference type="InterPro" id="IPR000669">
    <property type="entry name" value="Mannitol_DH"/>
</dbReference>
<dbReference type="InterPro" id="IPR013328">
    <property type="entry name" value="6PGD_dom2"/>
</dbReference>
<dbReference type="Pfam" id="PF01232">
    <property type="entry name" value="Mannitol_dh"/>
    <property type="match status" value="1"/>
</dbReference>
<dbReference type="InterPro" id="IPR008927">
    <property type="entry name" value="6-PGluconate_DH-like_C_sf"/>
</dbReference>
<dbReference type="InterPro" id="IPR013131">
    <property type="entry name" value="Mannitol_DH_N"/>
</dbReference>
<name>A0A4Q9VUZ5_9HYPH</name>
<evidence type="ECO:0000313" key="6">
    <source>
        <dbReference type="Proteomes" id="UP000292781"/>
    </source>
</evidence>
<evidence type="ECO:0000256" key="2">
    <source>
        <dbReference type="ARBA" id="ARBA00023027"/>
    </source>
</evidence>
<dbReference type="InterPro" id="IPR050988">
    <property type="entry name" value="Mannitol_DH/Oxidoreductase"/>
</dbReference>
<dbReference type="Gene3D" id="3.40.50.720">
    <property type="entry name" value="NAD(P)-binding Rossmann-like Domain"/>
    <property type="match status" value="1"/>
</dbReference>
<reference evidence="5 6" key="1">
    <citation type="submission" date="2019-02" db="EMBL/GenBank/DDBJ databases">
        <title>Siculibacillus lacustris gen. nov., sp. nov., a new rosette-forming bacterium isolated from a freshwater crater lake (Lake St. Ana, Romania).</title>
        <authorList>
            <person name="Felfoldi T."/>
            <person name="Marton Z."/>
            <person name="Szabo A."/>
            <person name="Mentes A."/>
            <person name="Boka K."/>
            <person name="Marialigeti K."/>
            <person name="Mathe I."/>
            <person name="Koncz M."/>
            <person name="Schumann P."/>
            <person name="Toth E."/>
        </authorList>
    </citation>
    <scope>NUCLEOTIDE SEQUENCE [LARGE SCALE GENOMIC DNA]</scope>
    <source>
        <strain evidence="5 6">SA-279</strain>
    </source>
</reference>
<dbReference type="SUPFAM" id="SSF48179">
    <property type="entry name" value="6-phosphogluconate dehydrogenase C-terminal domain-like"/>
    <property type="match status" value="1"/>
</dbReference>
<evidence type="ECO:0000259" key="3">
    <source>
        <dbReference type="Pfam" id="PF01232"/>
    </source>
</evidence>
<dbReference type="PANTHER" id="PTHR43362">
    <property type="entry name" value="MANNITOL DEHYDROGENASE DSF1-RELATED"/>
    <property type="match status" value="1"/>
</dbReference>
<sequence length="498" mass="53784">MSNLTDLPRLSAATIAALPISVRRPTYDREAVTPGIVHLGIGAFCRAHLGVYTDEVLATGVKDWGIVGVDLLALDMRAALKPQDCLYTKLERIAGEDRLQVIGSFLDILTTIDQETEVLALMCRPDIRIITITVTEKGYCQDAATGTLDETHPAIRADLENPRTPKTVPGLLTEAIRRRREQGVPAFTVLSCDNLAQNGVTARRIVTRFAELVDPDLGGFVAATIAFPCTMVDRITPATRDAERDAVKAGLGLVDAWPVVTEPFRQWVIEDNFPTGRPAWEKAGAILTDDVHPFETMKLRCLNGAHSLLAYLSVLLGIETVAEAMADPHLPRVIRRLWDEDLIATVPPVPGTDVTAYTHDLEGRFVNPEIRHLTIQISSDGSQKLGPRWLEAAGEILAEGGCPKVIPLGVAAWALFLLRSDGNGRTWGVADPIAERLTAIAAANAHSAAALVDGLLAVREIFPEGVAANPAFHAAVVARVEAIRRFGARGAIEAFLAE</sequence>
<dbReference type="SUPFAM" id="SSF51735">
    <property type="entry name" value="NAD(P)-binding Rossmann-fold domains"/>
    <property type="match status" value="1"/>
</dbReference>
<dbReference type="GO" id="GO:0019594">
    <property type="term" value="P:mannitol metabolic process"/>
    <property type="evidence" value="ECO:0007669"/>
    <property type="project" value="InterPro"/>
</dbReference>